<gene>
    <name evidence="2" type="ORF">AVEN_154531_1</name>
</gene>
<evidence type="ECO:0000256" key="1">
    <source>
        <dbReference type="SAM" id="MobiDB-lite"/>
    </source>
</evidence>
<feature type="region of interest" description="Disordered" evidence="1">
    <location>
        <begin position="1"/>
        <end position="80"/>
    </location>
</feature>
<keyword evidence="3" id="KW-1185">Reference proteome</keyword>
<evidence type="ECO:0000313" key="2">
    <source>
        <dbReference type="EMBL" id="GBM81482.1"/>
    </source>
</evidence>
<dbReference type="EMBL" id="BGPR01002951">
    <property type="protein sequence ID" value="GBM81482.1"/>
    <property type="molecule type" value="Genomic_DNA"/>
</dbReference>
<protein>
    <submittedName>
        <fullName evidence="2">Uncharacterized protein</fullName>
    </submittedName>
</protein>
<reference evidence="2 3" key="1">
    <citation type="journal article" date="2019" name="Sci. Rep.">
        <title>Orb-weaving spider Araneus ventricosus genome elucidates the spidroin gene catalogue.</title>
        <authorList>
            <person name="Kono N."/>
            <person name="Nakamura H."/>
            <person name="Ohtoshi R."/>
            <person name="Moran D.A.P."/>
            <person name="Shinohara A."/>
            <person name="Yoshida Y."/>
            <person name="Fujiwara M."/>
            <person name="Mori M."/>
            <person name="Tomita M."/>
            <person name="Arakawa K."/>
        </authorList>
    </citation>
    <scope>NUCLEOTIDE SEQUENCE [LARGE SCALE GENOMIC DNA]</scope>
</reference>
<name>A0A4Y2IX69_ARAVE</name>
<feature type="compositionally biased region" description="Basic and acidic residues" evidence="1">
    <location>
        <begin position="1"/>
        <end position="27"/>
    </location>
</feature>
<evidence type="ECO:0000313" key="3">
    <source>
        <dbReference type="Proteomes" id="UP000499080"/>
    </source>
</evidence>
<proteinExistence type="predicted"/>
<feature type="compositionally biased region" description="Low complexity" evidence="1">
    <location>
        <begin position="50"/>
        <end position="59"/>
    </location>
</feature>
<comment type="caution">
    <text evidence="2">The sequence shown here is derived from an EMBL/GenBank/DDBJ whole genome shotgun (WGS) entry which is preliminary data.</text>
</comment>
<organism evidence="2 3">
    <name type="scientific">Araneus ventricosus</name>
    <name type="common">Orbweaver spider</name>
    <name type="synonym">Epeira ventricosa</name>
    <dbReference type="NCBI Taxonomy" id="182803"/>
    <lineage>
        <taxon>Eukaryota</taxon>
        <taxon>Metazoa</taxon>
        <taxon>Ecdysozoa</taxon>
        <taxon>Arthropoda</taxon>
        <taxon>Chelicerata</taxon>
        <taxon>Arachnida</taxon>
        <taxon>Araneae</taxon>
        <taxon>Araneomorphae</taxon>
        <taxon>Entelegynae</taxon>
        <taxon>Araneoidea</taxon>
        <taxon>Araneidae</taxon>
        <taxon>Araneus</taxon>
    </lineage>
</organism>
<accession>A0A4Y2IX69</accession>
<sequence>MEPRVLLMIRHEQRPLFPHKTSEHAQRDAGPATTPHDWPASSTPPPSPAPSSTLTPPTSNCDGTQLTVHPQRVKQASLEL</sequence>
<dbReference type="Proteomes" id="UP000499080">
    <property type="component" value="Unassembled WGS sequence"/>
</dbReference>
<dbReference type="AlphaFoldDB" id="A0A4Y2IX69"/>